<evidence type="ECO:0000313" key="2">
    <source>
        <dbReference type="EMBL" id="KAJ5075463.1"/>
    </source>
</evidence>
<reference evidence="2" key="1">
    <citation type="submission" date="2022-10" db="EMBL/GenBank/DDBJ databases">
        <title>Novel sulphate-reducing endosymbionts in the free-living metamonad Anaeramoeba.</title>
        <authorList>
            <person name="Jerlstrom-Hultqvist J."/>
            <person name="Cepicka I."/>
            <person name="Gallot-Lavallee L."/>
            <person name="Salas-Leiva D."/>
            <person name="Curtis B.A."/>
            <person name="Zahonova K."/>
            <person name="Pipaliya S."/>
            <person name="Dacks J."/>
            <person name="Roger A.J."/>
        </authorList>
    </citation>
    <scope>NUCLEOTIDE SEQUENCE</scope>
    <source>
        <strain evidence="2">BMAN</strain>
    </source>
</reference>
<organism evidence="2 3">
    <name type="scientific">Anaeramoeba ignava</name>
    <name type="common">Anaerobic marine amoeba</name>
    <dbReference type="NCBI Taxonomy" id="1746090"/>
    <lineage>
        <taxon>Eukaryota</taxon>
        <taxon>Metamonada</taxon>
        <taxon>Anaeramoebidae</taxon>
        <taxon>Anaeramoeba</taxon>
    </lineage>
</organism>
<dbReference type="InterPro" id="IPR001810">
    <property type="entry name" value="F-box_dom"/>
</dbReference>
<name>A0A9Q0RDC7_ANAIG</name>
<accession>A0A9Q0RDC7</accession>
<dbReference type="SUPFAM" id="SSF81383">
    <property type="entry name" value="F-box domain"/>
    <property type="match status" value="1"/>
</dbReference>
<dbReference type="PROSITE" id="PS50181">
    <property type="entry name" value="FBOX"/>
    <property type="match status" value="1"/>
</dbReference>
<proteinExistence type="predicted"/>
<dbReference type="Proteomes" id="UP001149090">
    <property type="component" value="Unassembled WGS sequence"/>
</dbReference>
<evidence type="ECO:0000259" key="1">
    <source>
        <dbReference type="PROSITE" id="PS50181"/>
    </source>
</evidence>
<gene>
    <name evidence="2" type="ORF">M0811_07433</name>
</gene>
<dbReference type="OrthoDB" id="3219396at2759"/>
<comment type="caution">
    <text evidence="2">The sequence shown here is derived from an EMBL/GenBank/DDBJ whole genome shotgun (WGS) entry which is preliminary data.</text>
</comment>
<dbReference type="EMBL" id="JAPDFW010000065">
    <property type="protein sequence ID" value="KAJ5075463.1"/>
    <property type="molecule type" value="Genomic_DNA"/>
</dbReference>
<dbReference type="Pfam" id="PF12937">
    <property type="entry name" value="F-box-like"/>
    <property type="match status" value="1"/>
</dbReference>
<keyword evidence="3" id="KW-1185">Reference proteome</keyword>
<dbReference type="AlphaFoldDB" id="A0A9Q0RDC7"/>
<evidence type="ECO:0000313" key="3">
    <source>
        <dbReference type="Proteomes" id="UP001149090"/>
    </source>
</evidence>
<feature type="domain" description="F-box" evidence="1">
    <location>
        <begin position="111"/>
        <end position="158"/>
    </location>
</feature>
<protein>
    <submittedName>
        <fullName evidence="2">F-box only protein</fullName>
    </submittedName>
</protein>
<dbReference type="Gene3D" id="1.20.1280.50">
    <property type="match status" value="1"/>
</dbReference>
<sequence length="183" mass="21971">MSSLNDNLLDKTSKEIKETQKRILYSEKLRFRFPGDFKSILRQLYPINKLNSISIAIKEKVTVQKQNFEFNEKMYYNGLEIEDFFGDGNVEKQKSEQKESLSEIYQLEEDESYFDWLPEELILMIFEYLDKPHHLCFCEATCQMFFRISNEPLLWRRVLQENAPYIDFIYVHESAYRSLGNTI</sequence>
<dbReference type="InterPro" id="IPR036047">
    <property type="entry name" value="F-box-like_dom_sf"/>
</dbReference>